<gene>
    <name evidence="1" type="ORF">PR048_013419</name>
</gene>
<evidence type="ECO:0008006" key="3">
    <source>
        <dbReference type="Google" id="ProtNLM"/>
    </source>
</evidence>
<evidence type="ECO:0000313" key="1">
    <source>
        <dbReference type="EMBL" id="KAJ8887204.1"/>
    </source>
</evidence>
<reference evidence="1 2" key="1">
    <citation type="submission" date="2023-02" db="EMBL/GenBank/DDBJ databases">
        <title>LHISI_Scaffold_Assembly.</title>
        <authorList>
            <person name="Stuart O.P."/>
            <person name="Cleave R."/>
            <person name="Magrath M.J.L."/>
            <person name="Mikheyev A.S."/>
        </authorList>
    </citation>
    <scope>NUCLEOTIDE SEQUENCE [LARGE SCALE GENOMIC DNA]</scope>
    <source>
        <strain evidence="1">Daus_M_001</strain>
        <tissue evidence="1">Leg muscle</tissue>
    </source>
</reference>
<accession>A0ABQ9HS43</accession>
<keyword evidence="2" id="KW-1185">Reference proteome</keyword>
<comment type="caution">
    <text evidence="1">The sequence shown here is derived from an EMBL/GenBank/DDBJ whole genome shotgun (WGS) entry which is preliminary data.</text>
</comment>
<organism evidence="1 2">
    <name type="scientific">Dryococelus australis</name>
    <dbReference type="NCBI Taxonomy" id="614101"/>
    <lineage>
        <taxon>Eukaryota</taxon>
        <taxon>Metazoa</taxon>
        <taxon>Ecdysozoa</taxon>
        <taxon>Arthropoda</taxon>
        <taxon>Hexapoda</taxon>
        <taxon>Insecta</taxon>
        <taxon>Pterygota</taxon>
        <taxon>Neoptera</taxon>
        <taxon>Polyneoptera</taxon>
        <taxon>Phasmatodea</taxon>
        <taxon>Verophasmatodea</taxon>
        <taxon>Anareolatae</taxon>
        <taxon>Phasmatidae</taxon>
        <taxon>Eurycanthinae</taxon>
        <taxon>Dryococelus</taxon>
    </lineage>
</organism>
<evidence type="ECO:0000313" key="2">
    <source>
        <dbReference type="Proteomes" id="UP001159363"/>
    </source>
</evidence>
<dbReference type="SUPFAM" id="SSF54001">
    <property type="entry name" value="Cysteine proteinases"/>
    <property type="match status" value="1"/>
</dbReference>
<dbReference type="Proteomes" id="UP001159363">
    <property type="component" value="Chromosome X"/>
</dbReference>
<sequence>MHHATKYNDSHWTSIVADFQGKKICYIEPKVVKRMHHREKQFQSYINQRNEFTDDRFCMNDGWKIHCPSHQTQRDEHTCGVYVIYFMYQVIRNEALNRKFDPAKYLVELIRKIWHFAPSGSKTKLTLALTSGDEYPHPLVMENGLFNNVDYICVEYFNDVVSVFQDICSRIVRVQVDNVLHEQVAYIQIFEANVGLQKPEA</sequence>
<name>A0ABQ9HS43_9NEOP</name>
<dbReference type="InterPro" id="IPR038765">
    <property type="entry name" value="Papain-like_cys_pep_sf"/>
</dbReference>
<proteinExistence type="predicted"/>
<dbReference type="EMBL" id="JARBHB010000004">
    <property type="protein sequence ID" value="KAJ8887204.1"/>
    <property type="molecule type" value="Genomic_DNA"/>
</dbReference>
<protein>
    <recommendedName>
        <fullName evidence="3">Ubiquitin-like protease family profile domain-containing protein</fullName>
    </recommendedName>
</protein>
<dbReference type="Gene3D" id="3.40.395.10">
    <property type="entry name" value="Adenoviral Proteinase, Chain A"/>
    <property type="match status" value="1"/>
</dbReference>